<evidence type="ECO:0000313" key="1">
    <source>
        <dbReference type="EMBL" id="TGL84951.1"/>
    </source>
</evidence>
<name>A0A6N4QSY7_9LEPT</name>
<evidence type="ECO:0000313" key="2">
    <source>
        <dbReference type="Proteomes" id="UP000297613"/>
    </source>
</evidence>
<reference evidence="1 2" key="1">
    <citation type="journal article" date="2019" name="PLoS Negl. Trop. Dis.">
        <title>Revisiting the worldwide diversity of Leptospira species in the environment.</title>
        <authorList>
            <person name="Vincent A.T."/>
            <person name="Schiettekatte O."/>
            <person name="Bourhy P."/>
            <person name="Veyrier F.J."/>
            <person name="Picardeau M."/>
        </authorList>
    </citation>
    <scope>NUCLEOTIDE SEQUENCE [LARGE SCALE GENOMIC DNA]</scope>
    <source>
        <strain evidence="1 2">201702445</strain>
    </source>
</reference>
<proteinExistence type="predicted"/>
<dbReference type="Proteomes" id="UP000297613">
    <property type="component" value="Unassembled WGS sequence"/>
</dbReference>
<comment type="caution">
    <text evidence="1">The sequence shown here is derived from an EMBL/GenBank/DDBJ whole genome shotgun (WGS) entry which is preliminary data.</text>
</comment>
<accession>A0A6N4QSY7</accession>
<organism evidence="1 2">
    <name type="scientific">Leptospira yasudae</name>
    <dbReference type="NCBI Taxonomy" id="2202201"/>
    <lineage>
        <taxon>Bacteria</taxon>
        <taxon>Pseudomonadati</taxon>
        <taxon>Spirochaetota</taxon>
        <taxon>Spirochaetia</taxon>
        <taxon>Leptospirales</taxon>
        <taxon>Leptospiraceae</taxon>
        <taxon>Leptospira</taxon>
    </lineage>
</organism>
<sequence>MDQIVYRNLKNYKYQLVKSYSYETGIKTNRTIRIGSKNEKVFVDMDSDGLLRIEAGYAWDGPSGPTFDTKTFMRGSLLHDALYQLMREEKLDRYEYREAADRLLEKICLEDGMNSFRAAYVYRFVRWFGESSAKPKDETKEWEVAP</sequence>
<dbReference type="RefSeq" id="WP_135572679.1">
    <property type="nucleotide sequence ID" value="NZ_RQGK01000003.1"/>
</dbReference>
<dbReference type="AlphaFoldDB" id="A0A6N4QSY7"/>
<protein>
    <recommendedName>
        <fullName evidence="3">DUF1353 domain-containing protein</fullName>
    </recommendedName>
</protein>
<dbReference type="EMBL" id="RQGM01000033">
    <property type="protein sequence ID" value="TGL84951.1"/>
    <property type="molecule type" value="Genomic_DNA"/>
</dbReference>
<gene>
    <name evidence="1" type="ORF">EHQ83_09175</name>
</gene>
<evidence type="ECO:0008006" key="3">
    <source>
        <dbReference type="Google" id="ProtNLM"/>
    </source>
</evidence>